<dbReference type="AlphaFoldDB" id="A0AAJ2BHA1"/>
<name>A0AAJ2BHA1_9HYPH</name>
<proteinExistence type="predicted"/>
<protein>
    <recommendedName>
        <fullName evidence="3">Host nuclease inhibitor protein</fullName>
    </recommendedName>
</protein>
<accession>A0AAJ2BHA1</accession>
<gene>
    <name evidence="1" type="ORF">QE369_002966</name>
</gene>
<dbReference type="Proteomes" id="UP001255601">
    <property type="component" value="Unassembled WGS sequence"/>
</dbReference>
<comment type="caution">
    <text evidence="1">The sequence shown here is derived from an EMBL/GenBank/DDBJ whole genome shotgun (WGS) entry which is preliminary data.</text>
</comment>
<organism evidence="1 2">
    <name type="scientific">Agrobacterium larrymoorei</name>
    <dbReference type="NCBI Taxonomy" id="160699"/>
    <lineage>
        <taxon>Bacteria</taxon>
        <taxon>Pseudomonadati</taxon>
        <taxon>Pseudomonadota</taxon>
        <taxon>Alphaproteobacteria</taxon>
        <taxon>Hyphomicrobiales</taxon>
        <taxon>Rhizobiaceae</taxon>
        <taxon>Rhizobium/Agrobacterium group</taxon>
        <taxon>Agrobacterium</taxon>
    </lineage>
</organism>
<dbReference type="EMBL" id="JAVIZC010000003">
    <property type="protein sequence ID" value="MDR6102769.1"/>
    <property type="molecule type" value="Genomic_DNA"/>
</dbReference>
<sequence length="94" mass="10624">MMANIVCYRSGEVFVARRAPKGSMKIVAGHGRRLRRILTACARHSHDGKSMLVPGLIEAQNDKQAIEAVKQFEVTLRQHLARGPHRRTKEPRLL</sequence>
<evidence type="ECO:0008006" key="3">
    <source>
        <dbReference type="Google" id="ProtNLM"/>
    </source>
</evidence>
<evidence type="ECO:0000313" key="1">
    <source>
        <dbReference type="EMBL" id="MDR6102769.1"/>
    </source>
</evidence>
<reference evidence="1" key="1">
    <citation type="submission" date="2023-08" db="EMBL/GenBank/DDBJ databases">
        <title>Functional and genomic diversity of the sorghum phyllosphere microbiome.</title>
        <authorList>
            <person name="Shade A."/>
        </authorList>
    </citation>
    <scope>NUCLEOTIDE SEQUENCE</scope>
    <source>
        <strain evidence="1">SORGH_AS_0974</strain>
    </source>
</reference>
<evidence type="ECO:0000313" key="2">
    <source>
        <dbReference type="Proteomes" id="UP001255601"/>
    </source>
</evidence>